<dbReference type="Pfam" id="PF11227">
    <property type="entry name" value="DUF3025"/>
    <property type="match status" value="1"/>
</dbReference>
<proteinExistence type="predicted"/>
<dbReference type="OrthoDB" id="5292474at2"/>
<dbReference type="EMBL" id="SUMF01000001">
    <property type="protein sequence ID" value="TJZ78838.1"/>
    <property type="molecule type" value="Genomic_DNA"/>
</dbReference>
<name>A0A4V5MS48_9NEIS</name>
<dbReference type="Proteomes" id="UP000310016">
    <property type="component" value="Unassembled WGS sequence"/>
</dbReference>
<accession>A0A4V5MS48</accession>
<reference evidence="1 2" key="1">
    <citation type="submission" date="2019-04" db="EMBL/GenBank/DDBJ databases">
        <title>Chitiniphilus eburnea sp. nov., a novel chitinolytic bacterium isolated from aquaculture sludge.</title>
        <authorList>
            <person name="Sheng M."/>
        </authorList>
    </citation>
    <scope>NUCLEOTIDE SEQUENCE [LARGE SCALE GENOMIC DNA]</scope>
    <source>
        <strain evidence="1 2">HX-2-15</strain>
    </source>
</reference>
<dbReference type="InterPro" id="IPR021390">
    <property type="entry name" value="DUF3025"/>
</dbReference>
<evidence type="ECO:0000313" key="1">
    <source>
        <dbReference type="EMBL" id="TJZ78838.1"/>
    </source>
</evidence>
<protein>
    <submittedName>
        <fullName evidence="1">DUF3025 domain-containing protein</fullName>
    </submittedName>
</protein>
<organism evidence="1 2">
    <name type="scientific">Chitiniphilus eburneus</name>
    <dbReference type="NCBI Taxonomy" id="2571148"/>
    <lineage>
        <taxon>Bacteria</taxon>
        <taxon>Pseudomonadati</taxon>
        <taxon>Pseudomonadota</taxon>
        <taxon>Betaproteobacteria</taxon>
        <taxon>Neisseriales</taxon>
        <taxon>Chitinibacteraceae</taxon>
        <taxon>Chitiniphilus</taxon>
    </lineage>
</organism>
<keyword evidence="2" id="KW-1185">Reference proteome</keyword>
<sequence>MPPMPAPRCWAKAGWNSASSDPPVDHPWQPPAWPAVLFSGHPAFAALGPWLDRLGGFPDLTDWQRLAPVFTRSGHALTCVDPASLTRYYEAEIHELGRIATRPLNWHDCFNALVWHAYPRTKAALNVLHHRLLPMTGNGQRGPVRDAATLFDECGLILPYCDEALAGALRDHDWRTLFVTRRAAWGTQIEAQVFGHATFENLLAPFVGLTGKCWPIAVAPAYFDWPLPQRMAWLDACLAAAIDADMLQSPRQLPPLPYLGIPGWWPTQDDAFYADAGYFRPRRKHRTPSPP</sequence>
<dbReference type="AlphaFoldDB" id="A0A4V5MS48"/>
<comment type="caution">
    <text evidence="1">The sequence shown here is derived from an EMBL/GenBank/DDBJ whole genome shotgun (WGS) entry which is preliminary data.</text>
</comment>
<gene>
    <name evidence="1" type="ORF">FAZ21_00700</name>
</gene>
<evidence type="ECO:0000313" key="2">
    <source>
        <dbReference type="Proteomes" id="UP000310016"/>
    </source>
</evidence>